<comment type="caution">
    <text evidence="1">The sequence shown here is derived from an EMBL/GenBank/DDBJ whole genome shotgun (WGS) entry which is preliminary data.</text>
</comment>
<evidence type="ECO:0000313" key="1">
    <source>
        <dbReference type="EMBL" id="GLQ64389.1"/>
    </source>
</evidence>
<accession>A0AAV5NK95</accession>
<dbReference type="AlphaFoldDB" id="A0AAV5NK95"/>
<proteinExistence type="predicted"/>
<keyword evidence="2" id="KW-1185">Reference proteome</keyword>
<organism evidence="1 2">
    <name type="scientific">Gluconobacter cerinus</name>
    <dbReference type="NCBI Taxonomy" id="38307"/>
    <lineage>
        <taxon>Bacteria</taxon>
        <taxon>Pseudomonadati</taxon>
        <taxon>Pseudomonadota</taxon>
        <taxon>Alphaproteobacteria</taxon>
        <taxon>Acetobacterales</taxon>
        <taxon>Acetobacteraceae</taxon>
        <taxon>Gluconobacter</taxon>
    </lineage>
</organism>
<sequence>MDLTETIRRIAGYATHYGRWRKSLENLFLSYDSIISEKQEDDISWLLPTLQKRVSVIACWDNTDTGLHTLGSGPIDLITEI</sequence>
<reference evidence="2" key="1">
    <citation type="journal article" date="2019" name="Int. J. Syst. Evol. Microbiol.">
        <title>The Global Catalogue of Microorganisms (GCM) 10K type strain sequencing project: providing services to taxonomists for standard genome sequencing and annotation.</title>
        <authorList>
            <consortium name="The Broad Institute Genomics Platform"/>
            <consortium name="The Broad Institute Genome Sequencing Center for Infectious Disease"/>
            <person name="Wu L."/>
            <person name="Ma J."/>
        </authorList>
    </citation>
    <scope>NUCLEOTIDE SEQUENCE [LARGE SCALE GENOMIC DNA]</scope>
    <source>
        <strain evidence="2">NBRC 3267</strain>
    </source>
</reference>
<evidence type="ECO:0000313" key="2">
    <source>
        <dbReference type="Proteomes" id="UP001156614"/>
    </source>
</evidence>
<dbReference type="EMBL" id="BSNU01000020">
    <property type="protein sequence ID" value="GLQ64389.1"/>
    <property type="molecule type" value="Genomic_DNA"/>
</dbReference>
<gene>
    <name evidence="1" type="ORF">GCM10007867_32370</name>
</gene>
<dbReference type="Proteomes" id="UP001156614">
    <property type="component" value="Unassembled WGS sequence"/>
</dbReference>
<protein>
    <submittedName>
        <fullName evidence="1">Uncharacterized protein</fullName>
    </submittedName>
</protein>
<name>A0AAV5NK95_9PROT</name>